<evidence type="ECO:0000256" key="3">
    <source>
        <dbReference type="ARBA" id="ARBA00012483"/>
    </source>
</evidence>
<dbReference type="Proteomes" id="UP000236291">
    <property type="component" value="Unassembled WGS sequence"/>
</dbReference>
<dbReference type="AlphaFoldDB" id="A0A2K3PFN1"/>
<feature type="transmembrane region" description="Helical" evidence="12">
    <location>
        <begin position="138"/>
        <end position="159"/>
    </location>
</feature>
<evidence type="ECO:0000256" key="2">
    <source>
        <dbReference type="ARBA" id="ARBA00004123"/>
    </source>
</evidence>
<feature type="domain" description="RING-type" evidence="13">
    <location>
        <begin position="24"/>
        <end position="64"/>
    </location>
</feature>
<keyword evidence="12" id="KW-1133">Transmembrane helix</keyword>
<comment type="subcellular location">
    <subcellularLocation>
        <location evidence="2">Nucleus</location>
    </subcellularLocation>
</comment>
<evidence type="ECO:0000256" key="8">
    <source>
        <dbReference type="ARBA" id="ARBA00022786"/>
    </source>
</evidence>
<keyword evidence="5" id="KW-0479">Metal-binding</keyword>
<evidence type="ECO:0000259" key="13">
    <source>
        <dbReference type="PROSITE" id="PS50089"/>
    </source>
</evidence>
<evidence type="ECO:0000256" key="4">
    <source>
        <dbReference type="ARBA" id="ARBA00022679"/>
    </source>
</evidence>
<dbReference type="EMBL" id="ASHM01006584">
    <property type="protein sequence ID" value="PNY14096.1"/>
    <property type="molecule type" value="Genomic_DNA"/>
</dbReference>
<evidence type="ECO:0000256" key="9">
    <source>
        <dbReference type="ARBA" id="ARBA00022833"/>
    </source>
</evidence>
<dbReference type="GO" id="GO:0006302">
    <property type="term" value="P:double-strand break repair"/>
    <property type="evidence" value="ECO:0007669"/>
    <property type="project" value="TreeGrafter"/>
</dbReference>
<keyword evidence="4" id="KW-0808">Transferase</keyword>
<organism evidence="14 15">
    <name type="scientific">Trifolium pratense</name>
    <name type="common">Red clover</name>
    <dbReference type="NCBI Taxonomy" id="57577"/>
    <lineage>
        <taxon>Eukaryota</taxon>
        <taxon>Viridiplantae</taxon>
        <taxon>Streptophyta</taxon>
        <taxon>Embryophyta</taxon>
        <taxon>Tracheophyta</taxon>
        <taxon>Spermatophyta</taxon>
        <taxon>Magnoliopsida</taxon>
        <taxon>eudicotyledons</taxon>
        <taxon>Gunneridae</taxon>
        <taxon>Pentapetalae</taxon>
        <taxon>rosids</taxon>
        <taxon>fabids</taxon>
        <taxon>Fabales</taxon>
        <taxon>Fabaceae</taxon>
        <taxon>Papilionoideae</taxon>
        <taxon>50 kb inversion clade</taxon>
        <taxon>NPAAA clade</taxon>
        <taxon>Hologalegina</taxon>
        <taxon>IRL clade</taxon>
        <taxon>Trifolieae</taxon>
        <taxon>Trifolium</taxon>
    </lineage>
</organism>
<reference evidence="14 15" key="1">
    <citation type="journal article" date="2014" name="Am. J. Bot.">
        <title>Genome assembly and annotation for red clover (Trifolium pratense; Fabaceae).</title>
        <authorList>
            <person name="Istvanek J."/>
            <person name="Jaros M."/>
            <person name="Krenek A."/>
            <person name="Repkova J."/>
        </authorList>
    </citation>
    <scope>NUCLEOTIDE SEQUENCE [LARGE SCALE GENOMIC DNA]</scope>
    <source>
        <strain evidence="15">cv. Tatra</strain>
        <tissue evidence="14">Young leaves</tissue>
    </source>
</reference>
<dbReference type="Pfam" id="PF13445">
    <property type="entry name" value="zf-RING_UBOX"/>
    <property type="match status" value="1"/>
</dbReference>
<evidence type="ECO:0000256" key="7">
    <source>
        <dbReference type="ARBA" id="ARBA00022771"/>
    </source>
</evidence>
<sequence>MSSDLSSATSVLRCTDELVKKFLCPICAEIYFEPCTTPCGHSFCKDCLQSSMAMSGTDLNCPLCGGSISNGLSYRVNVALWNAVQFLFPQEVKSRKVTDALNRSKNLSAQPYKNSSRSWPPLNGVFYYINLLNDGLDIISRVMLGLFVIALPYMTYVVFEKDFR</sequence>
<dbReference type="InterPro" id="IPR051657">
    <property type="entry name" value="RNF168/RNF169_E3_ubiq-ligase"/>
</dbReference>
<reference evidence="14 15" key="2">
    <citation type="journal article" date="2017" name="Front. Plant Sci.">
        <title>Gene Classification and Mining of Molecular Markers Useful in Red Clover (Trifolium pratense) Breeding.</title>
        <authorList>
            <person name="Istvanek J."/>
            <person name="Dluhosova J."/>
            <person name="Dluhos P."/>
            <person name="Patkova L."/>
            <person name="Nedelnik J."/>
            <person name="Repkova J."/>
        </authorList>
    </citation>
    <scope>NUCLEOTIDE SEQUENCE [LARGE SCALE GENOMIC DNA]</scope>
    <source>
        <strain evidence="15">cv. Tatra</strain>
        <tissue evidence="14">Young leaves</tissue>
    </source>
</reference>
<comment type="caution">
    <text evidence="14">The sequence shown here is derived from an EMBL/GenBank/DDBJ whole genome shotgun (WGS) entry which is preliminary data.</text>
</comment>
<dbReference type="PANTHER" id="PTHR23328:SF0">
    <property type="entry name" value="RING-TYPE DOMAIN-CONTAINING PROTEIN"/>
    <property type="match status" value="1"/>
</dbReference>
<comment type="catalytic activity">
    <reaction evidence="1">
        <text>S-ubiquitinyl-[E2 ubiquitin-conjugating enzyme]-L-cysteine + [acceptor protein]-L-lysine = [E2 ubiquitin-conjugating enzyme]-L-cysteine + N(6)-ubiquitinyl-[acceptor protein]-L-lysine.</text>
        <dbReference type="EC" id="2.3.2.27"/>
    </reaction>
</comment>
<dbReference type="GO" id="GO:0035861">
    <property type="term" value="C:site of double-strand break"/>
    <property type="evidence" value="ECO:0007669"/>
    <property type="project" value="TreeGrafter"/>
</dbReference>
<gene>
    <name evidence="14" type="ORF">L195_g010769</name>
</gene>
<dbReference type="SUPFAM" id="SSF57850">
    <property type="entry name" value="RING/U-box"/>
    <property type="match status" value="1"/>
</dbReference>
<protein>
    <recommendedName>
        <fullName evidence="3">RING-type E3 ubiquitin transferase</fullName>
        <ecNumber evidence="3">2.3.2.27</ecNumber>
    </recommendedName>
</protein>
<dbReference type="PROSITE" id="PS00518">
    <property type="entry name" value="ZF_RING_1"/>
    <property type="match status" value="1"/>
</dbReference>
<dbReference type="InterPro" id="IPR017907">
    <property type="entry name" value="Znf_RING_CS"/>
</dbReference>
<evidence type="ECO:0000256" key="1">
    <source>
        <dbReference type="ARBA" id="ARBA00000900"/>
    </source>
</evidence>
<dbReference type="Gene3D" id="3.30.40.10">
    <property type="entry name" value="Zinc/RING finger domain, C3HC4 (zinc finger)"/>
    <property type="match status" value="1"/>
</dbReference>
<keyword evidence="10" id="KW-0539">Nucleus</keyword>
<evidence type="ECO:0000256" key="5">
    <source>
        <dbReference type="ARBA" id="ARBA00022723"/>
    </source>
</evidence>
<evidence type="ECO:0000256" key="12">
    <source>
        <dbReference type="SAM" id="Phobius"/>
    </source>
</evidence>
<dbReference type="InterPro" id="IPR027370">
    <property type="entry name" value="Znf-RING_euk"/>
</dbReference>
<evidence type="ECO:0000256" key="6">
    <source>
        <dbReference type="ARBA" id="ARBA00022763"/>
    </source>
</evidence>
<keyword evidence="12" id="KW-0812">Transmembrane</keyword>
<keyword evidence="6" id="KW-0227">DNA damage</keyword>
<evidence type="ECO:0000256" key="10">
    <source>
        <dbReference type="ARBA" id="ARBA00023242"/>
    </source>
</evidence>
<keyword evidence="12" id="KW-0472">Membrane</keyword>
<keyword evidence="9" id="KW-0862">Zinc</keyword>
<evidence type="ECO:0000256" key="11">
    <source>
        <dbReference type="PROSITE-ProRule" id="PRU00175"/>
    </source>
</evidence>
<dbReference type="GO" id="GO:0031491">
    <property type="term" value="F:nucleosome binding"/>
    <property type="evidence" value="ECO:0007669"/>
    <property type="project" value="TreeGrafter"/>
</dbReference>
<dbReference type="GO" id="GO:0008270">
    <property type="term" value="F:zinc ion binding"/>
    <property type="evidence" value="ECO:0007669"/>
    <property type="project" value="UniProtKB-KW"/>
</dbReference>
<dbReference type="SMART" id="SM00184">
    <property type="entry name" value="RING"/>
    <property type="match status" value="1"/>
</dbReference>
<dbReference type="PANTHER" id="PTHR23328">
    <property type="entry name" value="RING-TYPE DOMAIN-CONTAINING PROTEIN"/>
    <property type="match status" value="1"/>
</dbReference>
<evidence type="ECO:0000313" key="14">
    <source>
        <dbReference type="EMBL" id="PNY14096.1"/>
    </source>
</evidence>
<dbReference type="InterPro" id="IPR013083">
    <property type="entry name" value="Znf_RING/FYVE/PHD"/>
</dbReference>
<dbReference type="GO" id="GO:0061630">
    <property type="term" value="F:ubiquitin protein ligase activity"/>
    <property type="evidence" value="ECO:0007669"/>
    <property type="project" value="UniProtKB-EC"/>
</dbReference>
<dbReference type="EC" id="2.3.2.27" evidence="3"/>
<name>A0A2K3PFN1_TRIPR</name>
<accession>A0A2K3PFN1</accession>
<dbReference type="GO" id="GO:0005634">
    <property type="term" value="C:nucleus"/>
    <property type="evidence" value="ECO:0007669"/>
    <property type="project" value="UniProtKB-SubCell"/>
</dbReference>
<keyword evidence="7 11" id="KW-0863">Zinc-finger</keyword>
<dbReference type="PROSITE" id="PS50089">
    <property type="entry name" value="ZF_RING_2"/>
    <property type="match status" value="1"/>
</dbReference>
<evidence type="ECO:0000313" key="15">
    <source>
        <dbReference type="Proteomes" id="UP000236291"/>
    </source>
</evidence>
<dbReference type="STRING" id="57577.A0A2K3PFN1"/>
<proteinExistence type="predicted"/>
<dbReference type="InterPro" id="IPR001841">
    <property type="entry name" value="Znf_RING"/>
</dbReference>
<keyword evidence="8" id="KW-0833">Ubl conjugation pathway</keyword>